<sequence>MKGKTVKIGFQKLVVEVEQKEERMKGKTVKIGFQKLVVEVEQWRWSREKEKWNREGREVERKRETPGKMPKKWKEKGKPREKCQKTDNNEEWKYG</sequence>
<feature type="compositionally biased region" description="Basic and acidic residues" evidence="1">
    <location>
        <begin position="76"/>
        <end position="95"/>
    </location>
</feature>
<protein>
    <submittedName>
        <fullName evidence="2">Uncharacterized protein</fullName>
    </submittedName>
</protein>
<accession>A0AAW1LW76</accession>
<evidence type="ECO:0000256" key="1">
    <source>
        <dbReference type="SAM" id="MobiDB-lite"/>
    </source>
</evidence>
<evidence type="ECO:0000313" key="2">
    <source>
        <dbReference type="EMBL" id="KAK9737716.1"/>
    </source>
</evidence>
<feature type="compositionally biased region" description="Basic and acidic residues" evidence="1">
    <location>
        <begin position="54"/>
        <end position="66"/>
    </location>
</feature>
<gene>
    <name evidence="2" type="ORF">QE152_g10482</name>
</gene>
<feature type="region of interest" description="Disordered" evidence="1">
    <location>
        <begin position="54"/>
        <end position="95"/>
    </location>
</feature>
<dbReference type="EMBL" id="JASPKY010000096">
    <property type="protein sequence ID" value="KAK9737716.1"/>
    <property type="molecule type" value="Genomic_DNA"/>
</dbReference>
<reference evidence="2 3" key="1">
    <citation type="journal article" date="2024" name="BMC Genomics">
        <title>De novo assembly and annotation of Popillia japonica's genome with initial clues to its potential as an invasive pest.</title>
        <authorList>
            <person name="Cucini C."/>
            <person name="Boschi S."/>
            <person name="Funari R."/>
            <person name="Cardaioli E."/>
            <person name="Iannotti N."/>
            <person name="Marturano G."/>
            <person name="Paoli F."/>
            <person name="Bruttini M."/>
            <person name="Carapelli A."/>
            <person name="Frati F."/>
            <person name="Nardi F."/>
        </authorList>
    </citation>
    <scope>NUCLEOTIDE SEQUENCE [LARGE SCALE GENOMIC DNA]</scope>
    <source>
        <strain evidence="2">DMR45628</strain>
    </source>
</reference>
<keyword evidence="3" id="KW-1185">Reference proteome</keyword>
<comment type="caution">
    <text evidence="2">The sequence shown here is derived from an EMBL/GenBank/DDBJ whole genome shotgun (WGS) entry which is preliminary data.</text>
</comment>
<name>A0AAW1LW76_POPJA</name>
<evidence type="ECO:0000313" key="3">
    <source>
        <dbReference type="Proteomes" id="UP001458880"/>
    </source>
</evidence>
<proteinExistence type="predicted"/>
<dbReference type="Proteomes" id="UP001458880">
    <property type="component" value="Unassembled WGS sequence"/>
</dbReference>
<organism evidence="2 3">
    <name type="scientific">Popillia japonica</name>
    <name type="common">Japanese beetle</name>
    <dbReference type="NCBI Taxonomy" id="7064"/>
    <lineage>
        <taxon>Eukaryota</taxon>
        <taxon>Metazoa</taxon>
        <taxon>Ecdysozoa</taxon>
        <taxon>Arthropoda</taxon>
        <taxon>Hexapoda</taxon>
        <taxon>Insecta</taxon>
        <taxon>Pterygota</taxon>
        <taxon>Neoptera</taxon>
        <taxon>Endopterygota</taxon>
        <taxon>Coleoptera</taxon>
        <taxon>Polyphaga</taxon>
        <taxon>Scarabaeiformia</taxon>
        <taxon>Scarabaeidae</taxon>
        <taxon>Rutelinae</taxon>
        <taxon>Popillia</taxon>
    </lineage>
</organism>
<dbReference type="AlphaFoldDB" id="A0AAW1LW76"/>